<evidence type="ECO:0000256" key="8">
    <source>
        <dbReference type="ARBA" id="ARBA00023242"/>
    </source>
</evidence>
<feature type="region of interest" description="Disordered" evidence="9">
    <location>
        <begin position="147"/>
        <end position="173"/>
    </location>
</feature>
<dbReference type="FunFam" id="2.40.50.140:FF:000090">
    <property type="entry name" value="Replication protein A subunit"/>
    <property type="match status" value="1"/>
</dbReference>
<dbReference type="GO" id="GO:0006260">
    <property type="term" value="P:DNA replication"/>
    <property type="evidence" value="ECO:0007669"/>
    <property type="project" value="UniProtKB-KW"/>
</dbReference>
<dbReference type="PANTHER" id="PTHR47165:SF4">
    <property type="entry name" value="OS03G0429900 PROTEIN"/>
    <property type="match status" value="1"/>
</dbReference>
<accession>A0A078AFL2</accession>
<keyword evidence="4" id="KW-0479">Metal-binding</keyword>
<keyword evidence="7 12" id="KW-0238">DNA-binding</keyword>
<protein>
    <submittedName>
        <fullName evidence="12">Replication protein a 70 kDa dna-binding</fullName>
    </submittedName>
</protein>
<keyword evidence="13" id="KW-1185">Reference proteome</keyword>
<comment type="subcellular location">
    <subcellularLocation>
        <location evidence="1">Nucleus</location>
    </subcellularLocation>
</comment>
<dbReference type="Proteomes" id="UP000039865">
    <property type="component" value="Unassembled WGS sequence"/>
</dbReference>
<dbReference type="OMA" id="VTITHEI"/>
<feature type="compositionally biased region" description="Polar residues" evidence="9">
    <location>
        <begin position="192"/>
        <end position="204"/>
    </location>
</feature>
<evidence type="ECO:0000256" key="7">
    <source>
        <dbReference type="ARBA" id="ARBA00023125"/>
    </source>
</evidence>
<evidence type="ECO:0000256" key="4">
    <source>
        <dbReference type="ARBA" id="ARBA00022723"/>
    </source>
</evidence>
<evidence type="ECO:0000256" key="1">
    <source>
        <dbReference type="ARBA" id="ARBA00004123"/>
    </source>
</evidence>
<dbReference type="InterPro" id="IPR013955">
    <property type="entry name" value="Rep_factor-A_C"/>
</dbReference>
<dbReference type="OrthoDB" id="294050at2759"/>
<feature type="compositionally biased region" description="Polar residues" evidence="9">
    <location>
        <begin position="1"/>
        <end position="12"/>
    </location>
</feature>
<dbReference type="CDD" id="cd04475">
    <property type="entry name" value="RPA1_DBD_B"/>
    <property type="match status" value="1"/>
</dbReference>
<evidence type="ECO:0000256" key="2">
    <source>
        <dbReference type="ARBA" id="ARBA00005690"/>
    </source>
</evidence>
<dbReference type="Gene3D" id="2.40.50.140">
    <property type="entry name" value="Nucleic acid-binding proteins"/>
    <property type="match status" value="3"/>
</dbReference>
<evidence type="ECO:0000259" key="10">
    <source>
        <dbReference type="Pfam" id="PF08646"/>
    </source>
</evidence>
<dbReference type="GO" id="GO:0008270">
    <property type="term" value="F:zinc ion binding"/>
    <property type="evidence" value="ECO:0007669"/>
    <property type="project" value="UniProtKB-KW"/>
</dbReference>
<evidence type="ECO:0000256" key="3">
    <source>
        <dbReference type="ARBA" id="ARBA00022705"/>
    </source>
</evidence>
<dbReference type="InterPro" id="IPR031657">
    <property type="entry name" value="REPA_OB_2"/>
</dbReference>
<dbReference type="PANTHER" id="PTHR47165">
    <property type="entry name" value="OS03G0429900 PROTEIN"/>
    <property type="match status" value="1"/>
</dbReference>
<dbReference type="SUPFAM" id="SSF50249">
    <property type="entry name" value="Nucleic acid-binding proteins"/>
    <property type="match status" value="3"/>
</dbReference>
<dbReference type="CDD" id="cd04474">
    <property type="entry name" value="RPA1_DBD_A"/>
    <property type="match status" value="1"/>
</dbReference>
<feature type="region of interest" description="Disordered" evidence="9">
    <location>
        <begin position="1"/>
        <end position="36"/>
    </location>
</feature>
<dbReference type="GO" id="GO:0005634">
    <property type="term" value="C:nucleus"/>
    <property type="evidence" value="ECO:0007669"/>
    <property type="project" value="UniProtKB-SubCell"/>
</dbReference>
<name>A0A078AFL2_STYLE</name>
<proteinExistence type="inferred from homology"/>
<keyword evidence="8" id="KW-0539">Nucleus</keyword>
<dbReference type="InParanoid" id="A0A078AFL2"/>
<feature type="region of interest" description="Disordered" evidence="9">
    <location>
        <begin position="192"/>
        <end position="213"/>
    </location>
</feature>
<evidence type="ECO:0000256" key="5">
    <source>
        <dbReference type="ARBA" id="ARBA00022771"/>
    </source>
</evidence>
<feature type="domain" description="Replication factor A C-terminal" evidence="10">
    <location>
        <begin position="553"/>
        <end position="700"/>
    </location>
</feature>
<dbReference type="EMBL" id="CCKQ01008838">
    <property type="protein sequence ID" value="CDW80297.1"/>
    <property type="molecule type" value="Genomic_DNA"/>
</dbReference>
<comment type="similarity">
    <text evidence="2">Belongs to the replication factor A protein 1 family.</text>
</comment>
<evidence type="ECO:0000256" key="6">
    <source>
        <dbReference type="ARBA" id="ARBA00022833"/>
    </source>
</evidence>
<sequence length="720" mass="82857">MQSNRFSTSTTASEDHTRGLPSSRTSYDPKQNSSLTPKLTKNGIQVLIELEDKEKYKDRDLFFQIVSIQEFPENIKSTPNKPLDANKIANAVIVKYNISDGELQTRALMQNQIHERMTPETIEIDEVQFQKPESVNLLSQDVQEQFSFGPHQSSKQDSNHFQQSKTRDQYVNQSDTSKQLINLNQARVPSSLISSKQEQQINQDDNQKSNKGFDCIKTHQKNELLQKNINSNYNTNQIQQQQKQQSQGLSDYMPIKALNTFSRDWKIQARIVQKSEKRQTRNGGSLLKMELLDTYGTIIEATFFNVAADFFEDKLLLGRVYDFYDGNIKLANKKFSTVNNDFTITFEKSSQIKEAVDNGSIKKNNVEYSYIKAIENLKQGSNVDLIGVIIDISMADQIKLKNSKSRTRQYITIMDDSMCSISLTLWGDICSKNDRLQKGDILSFTGGRVSDYGGKSVNLSDDHTTIQLNPEDCPKTRQLKNWYQGLIQYGDESQHNIKQLSTSLIKPDNSLNSAENLHIIEANSSKPNKNQLNFICEIQANLNDENDVDQHHFFYLNGYVSYIKNDDKIFYNACPKDTCKRKVVQESNGTFRCEACNKSYDSCIPTYMIQAKITDFTDSIYINFAREHGASLMGMTALEFREFRNRATEEEISNYFDKLLFKQFNIMVKGKFEYYSGENRIRFFAIKVYPIHVQTENKALLKRLKMYSHVQPKEDADESL</sequence>
<dbReference type="InterPro" id="IPR047192">
    <property type="entry name" value="Euk_RPA1_DBD_C"/>
</dbReference>
<dbReference type="FunFam" id="2.40.50.140:FF:000041">
    <property type="entry name" value="Replication protein A subunit"/>
    <property type="match status" value="1"/>
</dbReference>
<evidence type="ECO:0000313" key="12">
    <source>
        <dbReference type="EMBL" id="CDW80297.1"/>
    </source>
</evidence>
<dbReference type="AlphaFoldDB" id="A0A078AFL2"/>
<dbReference type="InterPro" id="IPR012340">
    <property type="entry name" value="NA-bd_OB-fold"/>
</dbReference>
<feature type="domain" description="Replication protein A OB" evidence="11">
    <location>
        <begin position="371"/>
        <end position="461"/>
    </location>
</feature>
<evidence type="ECO:0000256" key="9">
    <source>
        <dbReference type="SAM" id="MobiDB-lite"/>
    </source>
</evidence>
<evidence type="ECO:0000259" key="11">
    <source>
        <dbReference type="Pfam" id="PF16900"/>
    </source>
</evidence>
<dbReference type="Pfam" id="PF08646">
    <property type="entry name" value="Rep_fac-A_C"/>
    <property type="match status" value="1"/>
</dbReference>
<dbReference type="GO" id="GO:0003677">
    <property type="term" value="F:DNA binding"/>
    <property type="evidence" value="ECO:0007669"/>
    <property type="project" value="UniProtKB-KW"/>
</dbReference>
<dbReference type="CDD" id="cd04476">
    <property type="entry name" value="RPA1_DBD_C"/>
    <property type="match status" value="1"/>
</dbReference>
<keyword evidence="5" id="KW-0863">Zinc-finger</keyword>
<gene>
    <name evidence="12" type="primary">Contig10656.g11376</name>
    <name evidence="12" type="ORF">STYLEM_9294</name>
</gene>
<dbReference type="FunCoup" id="A0A078AFL2">
    <property type="interactions" value="589"/>
</dbReference>
<organism evidence="12 13">
    <name type="scientific">Stylonychia lemnae</name>
    <name type="common">Ciliate</name>
    <dbReference type="NCBI Taxonomy" id="5949"/>
    <lineage>
        <taxon>Eukaryota</taxon>
        <taxon>Sar</taxon>
        <taxon>Alveolata</taxon>
        <taxon>Ciliophora</taxon>
        <taxon>Intramacronucleata</taxon>
        <taxon>Spirotrichea</taxon>
        <taxon>Stichotrichia</taxon>
        <taxon>Sporadotrichida</taxon>
        <taxon>Oxytrichidae</taxon>
        <taxon>Stylonychinae</taxon>
        <taxon>Stylonychia</taxon>
    </lineage>
</organism>
<reference evidence="12 13" key="1">
    <citation type="submission" date="2014-06" db="EMBL/GenBank/DDBJ databases">
        <authorList>
            <person name="Swart Estienne"/>
        </authorList>
    </citation>
    <scope>NUCLEOTIDE SEQUENCE [LARGE SCALE GENOMIC DNA]</scope>
    <source>
        <strain evidence="12 13">130c</strain>
    </source>
</reference>
<keyword evidence="6" id="KW-0862">Zinc</keyword>
<evidence type="ECO:0000313" key="13">
    <source>
        <dbReference type="Proteomes" id="UP000039865"/>
    </source>
</evidence>
<dbReference type="Pfam" id="PF16900">
    <property type="entry name" value="REPA_OB_2"/>
    <property type="match status" value="1"/>
</dbReference>
<feature type="compositionally biased region" description="Polar residues" evidence="9">
    <location>
        <begin position="20"/>
        <end position="36"/>
    </location>
</feature>
<keyword evidence="3" id="KW-0235">DNA replication</keyword>